<dbReference type="RefSeq" id="WP_008948371.1">
    <property type="nucleotide sequence ID" value="NZ_JAATOD010000002.1"/>
</dbReference>
<name>A0A7X1A138_9LIST</name>
<evidence type="ECO:0000313" key="3">
    <source>
        <dbReference type="Proteomes" id="UP000572016"/>
    </source>
</evidence>
<dbReference type="GeneID" id="87011147"/>
<evidence type="ECO:0000313" key="2">
    <source>
        <dbReference type="EMBL" id="MBC2330078.1"/>
    </source>
</evidence>
<dbReference type="Proteomes" id="UP000572016">
    <property type="component" value="Unassembled WGS sequence"/>
</dbReference>
<feature type="transmembrane region" description="Helical" evidence="1">
    <location>
        <begin position="36"/>
        <end position="57"/>
    </location>
</feature>
<protein>
    <submittedName>
        <fullName evidence="2">Uncharacterized protein</fullName>
    </submittedName>
</protein>
<sequence>MLRYIALFFLFAFVILITMRLPALLAKWKPTILSSFWLRTLTFIIIGYVLVLPALYIGRLLLK</sequence>
<organism evidence="2 3">
    <name type="scientific">Listeria swaminathanii</name>
    <dbReference type="NCBI Taxonomy" id="2713501"/>
    <lineage>
        <taxon>Bacteria</taxon>
        <taxon>Bacillati</taxon>
        <taxon>Bacillota</taxon>
        <taxon>Bacilli</taxon>
        <taxon>Bacillales</taxon>
        <taxon>Listeriaceae</taxon>
        <taxon>Listeria</taxon>
    </lineage>
</organism>
<gene>
    <name evidence="2" type="ORF">HCX62_08505</name>
</gene>
<dbReference type="EMBL" id="JAATOD010000002">
    <property type="protein sequence ID" value="MBC2330078.1"/>
    <property type="molecule type" value="Genomic_DNA"/>
</dbReference>
<evidence type="ECO:0000256" key="1">
    <source>
        <dbReference type="SAM" id="Phobius"/>
    </source>
</evidence>
<proteinExistence type="predicted"/>
<comment type="caution">
    <text evidence="2">The sequence shown here is derived from an EMBL/GenBank/DDBJ whole genome shotgun (WGS) entry which is preliminary data.</text>
</comment>
<dbReference type="AlphaFoldDB" id="A0A7X1A138"/>
<accession>A0A7X1A138</accession>
<reference evidence="2 3" key="1">
    <citation type="submission" date="2020-03" db="EMBL/GenBank/DDBJ databases">
        <title>Soil Listeria distribution.</title>
        <authorList>
            <person name="Liao J."/>
            <person name="Wiedmann M."/>
        </authorList>
    </citation>
    <scope>NUCLEOTIDE SEQUENCE [LARGE SCALE GENOMIC DNA]</scope>
    <source>
        <strain evidence="2 3">FSL L7-0020</strain>
    </source>
</reference>
<keyword evidence="1" id="KW-0812">Transmembrane</keyword>
<keyword evidence="1" id="KW-0472">Membrane</keyword>
<keyword evidence="1" id="KW-1133">Transmembrane helix</keyword>